<comment type="caution">
    <text evidence="1">The sequence shown here is derived from an EMBL/GenBank/DDBJ whole genome shotgun (WGS) entry which is preliminary data.</text>
</comment>
<evidence type="ECO:0000313" key="1">
    <source>
        <dbReference type="EMBL" id="GGP02199.1"/>
    </source>
</evidence>
<evidence type="ECO:0000313" key="2">
    <source>
        <dbReference type="Proteomes" id="UP000660745"/>
    </source>
</evidence>
<protein>
    <submittedName>
        <fullName evidence="1">Uncharacterized protein</fullName>
    </submittedName>
</protein>
<keyword evidence="2" id="KW-1185">Reference proteome</keyword>
<reference evidence="1" key="1">
    <citation type="journal article" date="2014" name="Int. J. Syst. Evol. Microbiol.">
        <title>Complete genome sequence of Corynebacterium casei LMG S-19264T (=DSM 44701T), isolated from a smear-ripened cheese.</title>
        <authorList>
            <consortium name="US DOE Joint Genome Institute (JGI-PGF)"/>
            <person name="Walter F."/>
            <person name="Albersmeier A."/>
            <person name="Kalinowski J."/>
            <person name="Ruckert C."/>
        </authorList>
    </citation>
    <scope>NUCLEOTIDE SEQUENCE</scope>
    <source>
        <strain evidence="1">CGMCC 4.7430</strain>
    </source>
</reference>
<gene>
    <name evidence="1" type="ORF">GCM10012278_08480</name>
</gene>
<organism evidence="1 2">
    <name type="scientific">Nonomuraea glycinis</name>
    <dbReference type="NCBI Taxonomy" id="2047744"/>
    <lineage>
        <taxon>Bacteria</taxon>
        <taxon>Bacillati</taxon>
        <taxon>Actinomycetota</taxon>
        <taxon>Actinomycetes</taxon>
        <taxon>Streptosporangiales</taxon>
        <taxon>Streptosporangiaceae</taxon>
        <taxon>Nonomuraea</taxon>
    </lineage>
</organism>
<dbReference type="RefSeq" id="WP_189137089.1">
    <property type="nucleotide sequence ID" value="NZ_BMNK01000001.1"/>
</dbReference>
<sequence>MTFGAWLAAQAHRSGPIGDLTRDYLGSCGCGRGSCGRRRPYSVAGVRRDIDHHGGHPDALDALAQAAAEWQSGS</sequence>
<dbReference type="Proteomes" id="UP000660745">
    <property type="component" value="Unassembled WGS sequence"/>
</dbReference>
<reference evidence="1" key="2">
    <citation type="submission" date="2020-09" db="EMBL/GenBank/DDBJ databases">
        <authorList>
            <person name="Sun Q."/>
            <person name="Zhou Y."/>
        </authorList>
    </citation>
    <scope>NUCLEOTIDE SEQUENCE</scope>
    <source>
        <strain evidence="1">CGMCC 4.7430</strain>
    </source>
</reference>
<proteinExistence type="predicted"/>
<dbReference type="EMBL" id="BMNK01000001">
    <property type="protein sequence ID" value="GGP02199.1"/>
    <property type="molecule type" value="Genomic_DNA"/>
</dbReference>
<accession>A0A917ZZQ0</accession>
<name>A0A917ZZQ0_9ACTN</name>
<dbReference type="AlphaFoldDB" id="A0A917ZZQ0"/>